<accession>A0A2J6Q2N4</accession>
<dbReference type="PRINTS" id="PR00747">
    <property type="entry name" value="GLYHDRLASE47"/>
</dbReference>
<feature type="active site" evidence="6">
    <location>
        <position position="569"/>
    </location>
</feature>
<dbReference type="OrthoDB" id="10052040at2759"/>
<protein>
    <recommendedName>
        <fullName evidence="9">alpha-1,2-Mannosidase</fullName>
        <ecNumber evidence="9">3.2.1.-</ecNumber>
    </recommendedName>
</protein>
<dbReference type="Proteomes" id="UP000235672">
    <property type="component" value="Unassembled WGS sequence"/>
</dbReference>
<comment type="similarity">
    <text evidence="3 9">Belongs to the glycosyl hydrolase 47 family.</text>
</comment>
<evidence type="ECO:0000256" key="3">
    <source>
        <dbReference type="ARBA" id="ARBA00007658"/>
    </source>
</evidence>
<feature type="active site" description="Proton donor" evidence="6">
    <location>
        <position position="686"/>
    </location>
</feature>
<dbReference type="SUPFAM" id="SSF48225">
    <property type="entry name" value="Seven-hairpin glycosidases"/>
    <property type="match status" value="1"/>
</dbReference>
<dbReference type="EMBL" id="KZ613484">
    <property type="protein sequence ID" value="PMD20529.1"/>
    <property type="molecule type" value="Genomic_DNA"/>
</dbReference>
<evidence type="ECO:0000313" key="13">
    <source>
        <dbReference type="Proteomes" id="UP000235672"/>
    </source>
</evidence>
<keyword evidence="4 9" id="KW-0378">Hydrolase</keyword>
<comment type="cofactor">
    <cofactor evidence="1 7">
        <name>Ca(2+)</name>
        <dbReference type="ChEBI" id="CHEBI:29108"/>
    </cofactor>
</comment>
<dbReference type="GO" id="GO:0005783">
    <property type="term" value="C:endoplasmic reticulum"/>
    <property type="evidence" value="ECO:0007669"/>
    <property type="project" value="TreeGrafter"/>
</dbReference>
<dbReference type="STRING" id="1745343.A0A2J6Q2N4"/>
<evidence type="ECO:0000256" key="1">
    <source>
        <dbReference type="ARBA" id="ARBA00001913"/>
    </source>
</evidence>
<dbReference type="GO" id="GO:0036503">
    <property type="term" value="P:ERAD pathway"/>
    <property type="evidence" value="ECO:0007669"/>
    <property type="project" value="UniProtKB-ARBA"/>
</dbReference>
<keyword evidence="13" id="KW-1185">Reference proteome</keyword>
<dbReference type="Pfam" id="PF01532">
    <property type="entry name" value="Glyco_hydro_47"/>
    <property type="match status" value="1"/>
</dbReference>
<dbReference type="GO" id="GO:0005509">
    <property type="term" value="F:calcium ion binding"/>
    <property type="evidence" value="ECO:0007669"/>
    <property type="project" value="InterPro"/>
</dbReference>
<feature type="region of interest" description="Disordered" evidence="11">
    <location>
        <begin position="38"/>
        <end position="107"/>
    </location>
</feature>
<sequence>MLRYRRYRVFLIFAVILTLVIVRLRHTRDWAQYQSFAGLDDNPSQEINNGGSSPANTTPPARNEKTKEIPEPKTQQEKPLPTPTPKPEDVVSSSPVAPIVKPTPESVPQIKLPDRILQPPTKVSMDEEELELHPVAPPGRQELPTWSAVPTTIHWEKPVEHFPVPTESIIHLPTGAPKKIPKIQHAFNDETPTAKINREKRQAKVKEEFQKAWNGYRKHAWMHDELSPVTGNFRDPFCGWAATLVDGLDTLWIMGLENEFEEAAKAVDLIDFTTTPRHDIPMFETTIRYLGGLLAAYDVSGGKYPNLLTKATELGEILMGAFDTPNRMPVLYYRWKPTFASQPHRADQRSNLAELGSLSMEFTRLSQLTKDPRYYDAVARITLALSDWQDRGTQLPGVFPDNVDASGCNRTAPIQLPLSVPAEAKITPSKDSEEPVGFQPINPDNVKEPKPRKKKTYGEKPGDHMLEVQVLPGEPSKAQILGWADDLPIKENQKKVAKRDVDVSPNATPTIPDVTTPDLPVDSITGLPLDIPAAKDAVGNSVGDWDCVPQGLEPSNPGRGKFSMGGGQDSTYEYFPKEYLLLGGLDETYRKMYLKTIDAVRKWMLYRPMVPDNRDILFSGAVTTRGDPDTDLTLSADVEHLTCFIGGMVGMSAKIFGIEGDLEIAKKLADGCVWAYESTATGIMPEGATVMPCESSEHCVWNETMYWDILDPTGPQRDANVKEYLVNKAAREAEEKAQREAEEAALKAEAERTDVEIRSSNTTKTTKFTAHEDIPDHILDELPDHPGSAALKNEDPVSLHKRQTGSSPKLEVPKPVTHDFQGGVAPAKAASSQEADIDTILPPTPKTKFEQKSEHTESELAAVAELGRPVSSIPVHPHQVPGHVVQTQQVFYEPIKPLSHKEYIEQRIQMENLPPGFATIKSRKYILRPEAIESVWYMYRITGDEKWQDKGWRMFEAIINATSTEYGHSAIYDVLDEKDNILIDEMESFWLAETLKYFYLLYSTPDVISLDEWVLNTEAHPFRRPGT</sequence>
<keyword evidence="5 8" id="KW-1015">Disulfide bond</keyword>
<dbReference type="InterPro" id="IPR001382">
    <property type="entry name" value="Glyco_hydro_47"/>
</dbReference>
<dbReference type="GO" id="GO:0004571">
    <property type="term" value="F:mannosyl-oligosaccharide 1,2-alpha-mannosidase activity"/>
    <property type="evidence" value="ECO:0007669"/>
    <property type="project" value="InterPro"/>
</dbReference>
<evidence type="ECO:0000256" key="7">
    <source>
        <dbReference type="PIRSR" id="PIRSR601382-2"/>
    </source>
</evidence>
<organism evidence="12 13">
    <name type="scientific">Hyaloscypha hepaticicola</name>
    <dbReference type="NCBI Taxonomy" id="2082293"/>
    <lineage>
        <taxon>Eukaryota</taxon>
        <taxon>Fungi</taxon>
        <taxon>Dikarya</taxon>
        <taxon>Ascomycota</taxon>
        <taxon>Pezizomycotina</taxon>
        <taxon>Leotiomycetes</taxon>
        <taxon>Helotiales</taxon>
        <taxon>Hyaloscyphaceae</taxon>
        <taxon>Hyaloscypha</taxon>
    </lineage>
</organism>
<feature type="disulfide bond" evidence="8">
    <location>
        <begin position="643"/>
        <end position="672"/>
    </location>
</feature>
<evidence type="ECO:0000256" key="8">
    <source>
        <dbReference type="PIRSR" id="PIRSR601382-3"/>
    </source>
</evidence>
<evidence type="ECO:0000256" key="6">
    <source>
        <dbReference type="PIRSR" id="PIRSR601382-1"/>
    </source>
</evidence>
<feature type="region of interest" description="Disordered" evidence="11">
    <location>
        <begin position="498"/>
        <end position="519"/>
    </location>
</feature>
<comment type="pathway">
    <text evidence="2">Protein modification; protein glycosylation.</text>
</comment>
<feature type="active site" description="Proton donor" evidence="6">
    <location>
        <position position="284"/>
    </location>
</feature>
<keyword evidence="10" id="KW-0175">Coiled coil</keyword>
<dbReference type="UniPathway" id="UPA00378"/>
<evidence type="ECO:0000313" key="12">
    <source>
        <dbReference type="EMBL" id="PMD20529.1"/>
    </source>
</evidence>
<keyword evidence="9" id="KW-0326">Glycosidase</keyword>
<dbReference type="PANTHER" id="PTHR11742:SF103">
    <property type="entry name" value="ENDOPLASMIC RETICULUM MANNOSIDASE MNL2-RELATED"/>
    <property type="match status" value="1"/>
</dbReference>
<dbReference type="InterPro" id="IPR036026">
    <property type="entry name" value="Seven-hairpin_glycosidases"/>
</dbReference>
<dbReference type="GO" id="GO:0016020">
    <property type="term" value="C:membrane"/>
    <property type="evidence" value="ECO:0007669"/>
    <property type="project" value="InterPro"/>
</dbReference>
<evidence type="ECO:0000256" key="4">
    <source>
        <dbReference type="ARBA" id="ARBA00022801"/>
    </source>
</evidence>
<evidence type="ECO:0000256" key="10">
    <source>
        <dbReference type="SAM" id="Coils"/>
    </source>
</evidence>
<dbReference type="PANTHER" id="PTHR11742">
    <property type="entry name" value="MANNOSYL-OLIGOSACCHARIDE ALPHA-1,2-MANNOSIDASE-RELATED"/>
    <property type="match status" value="1"/>
</dbReference>
<keyword evidence="7" id="KW-0106">Calcium</keyword>
<gene>
    <name evidence="12" type="ORF">NA56DRAFT_167938</name>
</gene>
<feature type="compositionally biased region" description="Polar residues" evidence="11">
    <location>
        <begin position="42"/>
        <end position="60"/>
    </location>
</feature>
<name>A0A2J6Q2N4_9HELO</name>
<feature type="compositionally biased region" description="Basic and acidic residues" evidence="11">
    <location>
        <begin position="62"/>
        <end position="76"/>
    </location>
</feature>
<evidence type="ECO:0000256" key="9">
    <source>
        <dbReference type="RuleBase" id="RU361193"/>
    </source>
</evidence>
<feature type="region of interest" description="Disordered" evidence="11">
    <location>
        <begin position="782"/>
        <end position="852"/>
    </location>
</feature>
<feature type="coiled-coil region" evidence="10">
    <location>
        <begin position="727"/>
        <end position="758"/>
    </location>
</feature>
<dbReference type="AlphaFoldDB" id="A0A2J6Q2N4"/>
<dbReference type="InterPro" id="IPR012341">
    <property type="entry name" value="6hp_glycosidase-like_sf"/>
</dbReference>
<evidence type="ECO:0000256" key="5">
    <source>
        <dbReference type="ARBA" id="ARBA00023157"/>
    </source>
</evidence>
<keyword evidence="7" id="KW-0479">Metal-binding</keyword>
<evidence type="ECO:0000256" key="2">
    <source>
        <dbReference type="ARBA" id="ARBA00004922"/>
    </source>
</evidence>
<feature type="active site" evidence="6">
    <location>
        <position position="930"/>
    </location>
</feature>
<dbReference type="EC" id="3.2.1.-" evidence="9"/>
<dbReference type="InterPro" id="IPR050749">
    <property type="entry name" value="Glycosyl_Hydrolase_47"/>
</dbReference>
<feature type="binding site" evidence="7">
    <location>
        <position position="1017"/>
    </location>
    <ligand>
        <name>Ca(2+)</name>
        <dbReference type="ChEBI" id="CHEBI:29108"/>
    </ligand>
</feature>
<evidence type="ECO:0000256" key="11">
    <source>
        <dbReference type="SAM" id="MobiDB-lite"/>
    </source>
</evidence>
<proteinExistence type="inferred from homology"/>
<dbReference type="Gene3D" id="1.50.10.10">
    <property type="match status" value="3"/>
</dbReference>
<dbReference type="GO" id="GO:0005975">
    <property type="term" value="P:carbohydrate metabolic process"/>
    <property type="evidence" value="ECO:0007669"/>
    <property type="project" value="InterPro"/>
</dbReference>
<reference evidence="12 13" key="1">
    <citation type="submission" date="2016-05" db="EMBL/GenBank/DDBJ databases">
        <title>A degradative enzymes factory behind the ericoid mycorrhizal symbiosis.</title>
        <authorList>
            <consortium name="DOE Joint Genome Institute"/>
            <person name="Martino E."/>
            <person name="Morin E."/>
            <person name="Grelet G."/>
            <person name="Kuo A."/>
            <person name="Kohler A."/>
            <person name="Daghino S."/>
            <person name="Barry K."/>
            <person name="Choi C."/>
            <person name="Cichocki N."/>
            <person name="Clum A."/>
            <person name="Copeland A."/>
            <person name="Hainaut M."/>
            <person name="Haridas S."/>
            <person name="Labutti K."/>
            <person name="Lindquist E."/>
            <person name="Lipzen A."/>
            <person name="Khouja H.-R."/>
            <person name="Murat C."/>
            <person name="Ohm R."/>
            <person name="Olson A."/>
            <person name="Spatafora J."/>
            <person name="Veneault-Fourrey C."/>
            <person name="Henrissat B."/>
            <person name="Grigoriev I."/>
            <person name="Martin F."/>
            <person name="Perotto S."/>
        </authorList>
    </citation>
    <scope>NUCLEOTIDE SEQUENCE [LARGE SCALE GENOMIC DNA]</scope>
    <source>
        <strain evidence="12 13">UAMH 7357</strain>
    </source>
</reference>
<feature type="region of interest" description="Disordered" evidence="11">
    <location>
        <begin position="426"/>
        <end position="460"/>
    </location>
</feature>